<comment type="caution">
    <text evidence="1">The sequence shown here is derived from an EMBL/GenBank/DDBJ whole genome shotgun (WGS) entry which is preliminary data.</text>
</comment>
<evidence type="ECO:0000313" key="2">
    <source>
        <dbReference type="Proteomes" id="UP000324800"/>
    </source>
</evidence>
<protein>
    <recommendedName>
        <fullName evidence="3">SPRY domain-containing protein</fullName>
    </recommendedName>
</protein>
<sequence length="344" mass="38960">MTSTPLSLQVVGNVEYIPVVPHADDVNISGSVFTSKSDNHSVILFEPPIKSGIVKFEVQAMYQLFGLGIAQDPAQFKRNEGPQVVGKERMIFYICNGQIAFADERIEDNAEFDKGNYVALELNMDSNPRTLSFFIDDEEQKNYITDIPECVSFWVFLFEINSSFKVTKFERLCEATASHGSGTVATSFQSKKQTVVEPPKIVVQQPKPHAYQTIKKHPIPHTAQIPKGFLVKDVKVKDDTFTLTIHKYTTILFDPIVKNGVFRFEVLSVNKFAGVGIAEEDVKYERNETPWIRGEKKTVRYDKFGAIAHGDYIKGNTEFHDGDRVALEVFEHGFRTSHAHFLRE</sequence>
<dbReference type="InterPro" id="IPR043136">
    <property type="entry name" value="B30.2/SPRY_sf"/>
</dbReference>
<evidence type="ECO:0000313" key="1">
    <source>
        <dbReference type="EMBL" id="KAA6380441.1"/>
    </source>
</evidence>
<dbReference type="AlphaFoldDB" id="A0A5J4VD67"/>
<dbReference type="Proteomes" id="UP000324800">
    <property type="component" value="Unassembled WGS sequence"/>
</dbReference>
<organism evidence="1 2">
    <name type="scientific">Streblomastix strix</name>
    <dbReference type="NCBI Taxonomy" id="222440"/>
    <lineage>
        <taxon>Eukaryota</taxon>
        <taxon>Metamonada</taxon>
        <taxon>Preaxostyla</taxon>
        <taxon>Oxymonadida</taxon>
        <taxon>Streblomastigidae</taxon>
        <taxon>Streblomastix</taxon>
    </lineage>
</organism>
<proteinExistence type="predicted"/>
<dbReference type="EMBL" id="SNRW01007897">
    <property type="protein sequence ID" value="KAA6380441.1"/>
    <property type="molecule type" value="Genomic_DNA"/>
</dbReference>
<reference evidence="1 2" key="1">
    <citation type="submission" date="2019-03" db="EMBL/GenBank/DDBJ databases">
        <title>Single cell metagenomics reveals metabolic interactions within the superorganism composed of flagellate Streblomastix strix and complex community of Bacteroidetes bacteria on its surface.</title>
        <authorList>
            <person name="Treitli S.C."/>
            <person name="Kolisko M."/>
            <person name="Husnik F."/>
            <person name="Keeling P."/>
            <person name="Hampl V."/>
        </authorList>
    </citation>
    <scope>NUCLEOTIDE SEQUENCE [LARGE SCALE GENOMIC DNA]</scope>
    <source>
        <strain evidence="1">ST1C</strain>
    </source>
</reference>
<accession>A0A5J4VD67</accession>
<gene>
    <name evidence="1" type="ORF">EZS28_024033</name>
</gene>
<name>A0A5J4VD67_9EUKA</name>
<dbReference type="Gene3D" id="2.60.120.920">
    <property type="match status" value="1"/>
</dbReference>
<evidence type="ECO:0008006" key="3">
    <source>
        <dbReference type="Google" id="ProtNLM"/>
    </source>
</evidence>